<evidence type="ECO:0000313" key="1">
    <source>
        <dbReference type="EMBL" id="SFU04022.1"/>
    </source>
</evidence>
<dbReference type="EMBL" id="FPBF01000005">
    <property type="protein sequence ID" value="SFU04022.1"/>
    <property type="molecule type" value="Genomic_DNA"/>
</dbReference>
<evidence type="ECO:0000313" key="2">
    <source>
        <dbReference type="Proteomes" id="UP000199673"/>
    </source>
</evidence>
<evidence type="ECO:0008006" key="3">
    <source>
        <dbReference type="Google" id="ProtNLM"/>
    </source>
</evidence>
<name>A0A1I7CX28_9BACT</name>
<gene>
    <name evidence="1" type="ORF">SAMN04489724_3538</name>
</gene>
<dbReference type="Proteomes" id="UP000199673">
    <property type="component" value="Unassembled WGS sequence"/>
</dbReference>
<dbReference type="STRING" id="305507.SAMN04489724_3538"/>
<accession>A0A1I7CX28</accession>
<dbReference type="AlphaFoldDB" id="A0A1I7CX28"/>
<reference evidence="2" key="1">
    <citation type="submission" date="2016-10" db="EMBL/GenBank/DDBJ databases">
        <authorList>
            <person name="Varghese N."/>
            <person name="Submissions S."/>
        </authorList>
    </citation>
    <scope>NUCLEOTIDE SEQUENCE [LARGE SCALE GENOMIC DNA]</scope>
    <source>
        <strain evidence="2">DSM 23445</strain>
    </source>
</reference>
<sequence length="138" mass="15255">MCIYLINLTCYYHLTITYNLKPKELMKTLMLIALFMVSFVTAATDVTGRWTGTIMDQFEVVYNFTQDGETVGGTTVGPDGSTIKIANGVIKGDEISFTIDVMGGDLPIKGKVDGDTMKLTFTMEGNEMPFELKKDAKK</sequence>
<protein>
    <recommendedName>
        <fullName evidence="3">Glycoside hydrolase</fullName>
    </recommendedName>
</protein>
<proteinExistence type="predicted"/>
<organism evidence="1 2">
    <name type="scientific">Algoriphagus locisalis</name>
    <dbReference type="NCBI Taxonomy" id="305507"/>
    <lineage>
        <taxon>Bacteria</taxon>
        <taxon>Pseudomonadati</taxon>
        <taxon>Bacteroidota</taxon>
        <taxon>Cytophagia</taxon>
        <taxon>Cytophagales</taxon>
        <taxon>Cyclobacteriaceae</taxon>
        <taxon>Algoriphagus</taxon>
    </lineage>
</organism>
<keyword evidence="2" id="KW-1185">Reference proteome</keyword>